<comment type="caution">
    <text evidence="2">The sequence shown here is derived from an EMBL/GenBank/DDBJ whole genome shotgun (WGS) entry which is preliminary data.</text>
</comment>
<dbReference type="EMBL" id="JAIQCJ010001324">
    <property type="protein sequence ID" value="KAJ8791013.1"/>
    <property type="molecule type" value="Genomic_DNA"/>
</dbReference>
<evidence type="ECO:0000313" key="3">
    <source>
        <dbReference type="Proteomes" id="UP001159641"/>
    </source>
</evidence>
<proteinExistence type="predicted"/>
<name>A0AB34HFH8_ESCRO</name>
<evidence type="ECO:0000256" key="1">
    <source>
        <dbReference type="SAM" id="MobiDB-lite"/>
    </source>
</evidence>
<protein>
    <submittedName>
        <fullName evidence="2">Uncharacterized protein</fullName>
    </submittedName>
</protein>
<reference evidence="2 3" key="1">
    <citation type="submission" date="2022-11" db="EMBL/GenBank/DDBJ databases">
        <title>Whole genome sequence of Eschrichtius robustus ER-17-0199.</title>
        <authorList>
            <person name="Bruniche-Olsen A."/>
            <person name="Black A.N."/>
            <person name="Fields C.J."/>
            <person name="Walden K."/>
            <person name="Dewoody J.A."/>
        </authorList>
    </citation>
    <scope>NUCLEOTIDE SEQUENCE [LARGE SCALE GENOMIC DNA]</scope>
    <source>
        <strain evidence="2">ER-17-0199</strain>
        <tissue evidence="2">Blubber</tissue>
    </source>
</reference>
<dbReference type="Gene3D" id="3.100.10.10">
    <property type="match status" value="1"/>
</dbReference>
<keyword evidence="3" id="KW-1185">Reference proteome</keyword>
<feature type="region of interest" description="Disordered" evidence="1">
    <location>
        <begin position="1"/>
        <end position="26"/>
    </location>
</feature>
<organism evidence="2 3">
    <name type="scientific">Eschrichtius robustus</name>
    <name type="common">California gray whale</name>
    <name type="synonym">Eschrichtius gibbosus</name>
    <dbReference type="NCBI Taxonomy" id="9764"/>
    <lineage>
        <taxon>Eukaryota</taxon>
        <taxon>Metazoa</taxon>
        <taxon>Chordata</taxon>
        <taxon>Craniata</taxon>
        <taxon>Vertebrata</taxon>
        <taxon>Euteleostomi</taxon>
        <taxon>Mammalia</taxon>
        <taxon>Eutheria</taxon>
        <taxon>Laurasiatheria</taxon>
        <taxon>Artiodactyla</taxon>
        <taxon>Whippomorpha</taxon>
        <taxon>Cetacea</taxon>
        <taxon>Mysticeti</taxon>
        <taxon>Eschrichtiidae</taxon>
        <taxon>Eschrichtius</taxon>
    </lineage>
</organism>
<gene>
    <name evidence="2" type="ORF">J1605_021107</name>
</gene>
<sequence>MIRKMKRPGQDTVGRQPHQSHIPKARGKILPFDQLALDAPLPRAVALSSSPVLERAKRCPGISARPQEPHMATYAPRAQRPTGQPWLQKLTPDPALL</sequence>
<dbReference type="AlphaFoldDB" id="A0AB34HFH8"/>
<accession>A0AB34HFH8</accession>
<feature type="region of interest" description="Disordered" evidence="1">
    <location>
        <begin position="60"/>
        <end position="97"/>
    </location>
</feature>
<evidence type="ECO:0000313" key="2">
    <source>
        <dbReference type="EMBL" id="KAJ8791013.1"/>
    </source>
</evidence>
<dbReference type="Proteomes" id="UP001159641">
    <property type="component" value="Unassembled WGS sequence"/>
</dbReference>